<evidence type="ECO:0000259" key="14">
    <source>
        <dbReference type="Pfam" id="PF01207"/>
    </source>
</evidence>
<evidence type="ECO:0000313" key="15">
    <source>
        <dbReference type="EMBL" id="OJX61202.1"/>
    </source>
</evidence>
<dbReference type="GO" id="GO:0000049">
    <property type="term" value="F:tRNA binding"/>
    <property type="evidence" value="ECO:0007669"/>
    <property type="project" value="UniProtKB-KW"/>
</dbReference>
<evidence type="ECO:0000313" key="16">
    <source>
        <dbReference type="Proteomes" id="UP000184233"/>
    </source>
</evidence>
<dbReference type="Gene3D" id="3.20.20.70">
    <property type="entry name" value="Aldolase class I"/>
    <property type="match status" value="1"/>
</dbReference>
<dbReference type="Proteomes" id="UP000184233">
    <property type="component" value="Unassembled WGS sequence"/>
</dbReference>
<dbReference type="Pfam" id="PF01207">
    <property type="entry name" value="Dus"/>
    <property type="match status" value="1"/>
</dbReference>
<evidence type="ECO:0000256" key="1">
    <source>
        <dbReference type="ARBA" id="ARBA00002790"/>
    </source>
</evidence>
<dbReference type="InterPro" id="IPR013785">
    <property type="entry name" value="Aldolase_TIM"/>
</dbReference>
<evidence type="ECO:0000256" key="12">
    <source>
        <dbReference type="PIRSR" id="PIRSR006621-1"/>
    </source>
</evidence>
<dbReference type="PANTHER" id="PTHR45846">
    <property type="entry name" value="TRNA-DIHYDROURIDINE(47) SYNTHASE [NAD(P)(+)]-LIKE"/>
    <property type="match status" value="1"/>
</dbReference>
<dbReference type="EMBL" id="MKVH01000002">
    <property type="protein sequence ID" value="OJX61202.1"/>
    <property type="molecule type" value="Genomic_DNA"/>
</dbReference>
<accession>A0A1M3L6J8</accession>
<keyword evidence="5 11" id="KW-0819">tRNA processing</keyword>
<dbReference type="InterPro" id="IPR001269">
    <property type="entry name" value="DUS_fam"/>
</dbReference>
<dbReference type="PIRSF" id="PIRSF006621">
    <property type="entry name" value="Dus"/>
    <property type="match status" value="1"/>
</dbReference>
<feature type="binding site" evidence="13">
    <location>
        <position position="70"/>
    </location>
    <ligand>
        <name>FMN</name>
        <dbReference type="ChEBI" id="CHEBI:58210"/>
    </ligand>
</feature>
<gene>
    <name evidence="15" type="ORF">BGO89_01030</name>
</gene>
<dbReference type="STRING" id="1895771.BGO89_01030"/>
<keyword evidence="3 11" id="KW-0285">Flavoprotein</keyword>
<keyword evidence="6" id="KW-0521">NADP</keyword>
<evidence type="ECO:0000256" key="6">
    <source>
        <dbReference type="ARBA" id="ARBA00022857"/>
    </source>
</evidence>
<keyword evidence="8 11" id="KW-0560">Oxidoreductase</keyword>
<evidence type="ECO:0000256" key="9">
    <source>
        <dbReference type="ARBA" id="ARBA00048205"/>
    </source>
</evidence>
<keyword evidence="13" id="KW-0547">Nucleotide-binding</keyword>
<sequence length="332" mass="37325">MRIGTVDVEQGLLLAPMEDVTDLPFRVICKRYGADIVYTEFISSDGLIRDARRSMEKLRLADEEHPVSIQIFGGDIPVMIEAAQRAEESGPDFIDINCGCWVKNVVARNAGAALLKDPPKMAEMTRALVDNVKLPVTVKTRLGWSPDEIVILDVARMLEDAGAAALTVHCRTRDQGHSGDADWTWIPRIKQVVNIPVILNGDVQTPEDVRRAFAETGADAVMIGRAAIGNPFVFNQAKEYMRTGTMPAPVSHRERIDVCLEHLRLELEWKPLRRAVHEFRKHYGGYLKGLPNNSLARQDVVRYETYEEISERLLRYADDLDQTELTARPLPV</sequence>
<evidence type="ECO:0000256" key="7">
    <source>
        <dbReference type="ARBA" id="ARBA00022884"/>
    </source>
</evidence>
<comment type="cofactor">
    <cofactor evidence="11 13">
        <name>FMN</name>
        <dbReference type="ChEBI" id="CHEBI:58210"/>
    </cofactor>
</comment>
<feature type="binding site" evidence="13">
    <location>
        <begin position="224"/>
        <end position="225"/>
    </location>
    <ligand>
        <name>FMN</name>
        <dbReference type="ChEBI" id="CHEBI:58210"/>
    </ligand>
</feature>
<keyword evidence="4 11" id="KW-0288">FMN</keyword>
<dbReference type="GO" id="GO:0017150">
    <property type="term" value="F:tRNA dihydrouridine synthase activity"/>
    <property type="evidence" value="ECO:0007669"/>
    <property type="project" value="InterPro"/>
</dbReference>
<keyword evidence="2" id="KW-0820">tRNA-binding</keyword>
<dbReference type="InterPro" id="IPR004652">
    <property type="entry name" value="DusB-like"/>
</dbReference>
<evidence type="ECO:0000256" key="2">
    <source>
        <dbReference type="ARBA" id="ARBA00022555"/>
    </source>
</evidence>
<evidence type="ECO:0000256" key="13">
    <source>
        <dbReference type="PIRSR" id="PIRSR006621-2"/>
    </source>
</evidence>
<feature type="domain" description="DUS-like FMN-binding" evidence="14">
    <location>
        <begin position="13"/>
        <end position="311"/>
    </location>
</feature>
<feature type="binding site" evidence="13">
    <location>
        <position position="139"/>
    </location>
    <ligand>
        <name>FMN</name>
        <dbReference type="ChEBI" id="CHEBI:58210"/>
    </ligand>
</feature>
<dbReference type="Gene3D" id="1.10.1200.80">
    <property type="entry name" value="Putative flavin oxidoreducatase, domain 2"/>
    <property type="match status" value="1"/>
</dbReference>
<comment type="caution">
    <text evidence="15">The sequence shown here is derived from an EMBL/GenBank/DDBJ whole genome shotgun (WGS) entry which is preliminary data.</text>
</comment>
<comment type="catalytic activity">
    <reaction evidence="9">
        <text>a 5,6-dihydrouridine in tRNA + NADP(+) = a uridine in tRNA + NADPH + H(+)</text>
        <dbReference type="Rhea" id="RHEA:23624"/>
        <dbReference type="Rhea" id="RHEA-COMP:13339"/>
        <dbReference type="Rhea" id="RHEA-COMP:13887"/>
        <dbReference type="ChEBI" id="CHEBI:15378"/>
        <dbReference type="ChEBI" id="CHEBI:57783"/>
        <dbReference type="ChEBI" id="CHEBI:58349"/>
        <dbReference type="ChEBI" id="CHEBI:65315"/>
        <dbReference type="ChEBI" id="CHEBI:74443"/>
    </reaction>
</comment>
<organism evidence="15 16">
    <name type="scientific">Candidatus Kapaibacterium thiocyanatum</name>
    <dbReference type="NCBI Taxonomy" id="1895771"/>
    <lineage>
        <taxon>Bacteria</taxon>
        <taxon>Pseudomonadati</taxon>
        <taxon>Candidatus Kapaibacteriota</taxon>
        <taxon>Candidatus Kapaibacteriia</taxon>
        <taxon>Candidatus Kapaibacteriales</taxon>
        <taxon>Candidatus Kapaibacteriaceae</taxon>
        <taxon>Candidatus Kapaibacterium</taxon>
    </lineage>
</organism>
<dbReference type="GO" id="GO:0050660">
    <property type="term" value="F:flavin adenine dinucleotide binding"/>
    <property type="evidence" value="ECO:0007669"/>
    <property type="project" value="InterPro"/>
</dbReference>
<keyword evidence="7" id="KW-0694">RNA-binding</keyword>
<evidence type="ECO:0000256" key="3">
    <source>
        <dbReference type="ARBA" id="ARBA00022630"/>
    </source>
</evidence>
<feature type="binding site" evidence="13">
    <location>
        <position position="169"/>
    </location>
    <ligand>
        <name>FMN</name>
        <dbReference type="ChEBI" id="CHEBI:58210"/>
    </ligand>
</feature>
<evidence type="ECO:0000256" key="10">
    <source>
        <dbReference type="ARBA" id="ARBA00048802"/>
    </source>
</evidence>
<proteinExistence type="inferred from homology"/>
<feature type="active site" description="Proton donor" evidence="12">
    <location>
        <position position="100"/>
    </location>
</feature>
<comment type="similarity">
    <text evidence="11">Belongs to the dus family.</text>
</comment>
<evidence type="ECO:0000256" key="11">
    <source>
        <dbReference type="PIRNR" id="PIRNR006621"/>
    </source>
</evidence>
<dbReference type="CDD" id="cd02801">
    <property type="entry name" value="DUS_like_FMN"/>
    <property type="match status" value="1"/>
</dbReference>
<dbReference type="AlphaFoldDB" id="A0A1M3L6J8"/>
<evidence type="ECO:0000256" key="5">
    <source>
        <dbReference type="ARBA" id="ARBA00022694"/>
    </source>
</evidence>
<reference evidence="15 16" key="1">
    <citation type="submission" date="2016-09" db="EMBL/GenBank/DDBJ databases">
        <title>Genome-resolved meta-omics ties microbial dynamics to process performance in biotechnology for thiocyanate degradation.</title>
        <authorList>
            <person name="Kantor R.S."/>
            <person name="Huddy R.J."/>
            <person name="Iyer R."/>
            <person name="Thomas B.C."/>
            <person name="Brown C.T."/>
            <person name="Anantharaman K."/>
            <person name="Tringe S."/>
            <person name="Hettich R.L."/>
            <person name="Harrison S.T."/>
            <person name="Banfield J.F."/>
        </authorList>
    </citation>
    <scope>NUCLEOTIDE SEQUENCE [LARGE SCALE GENOMIC DNA]</scope>
    <source>
        <strain evidence="15">59-99</strain>
    </source>
</reference>
<dbReference type="PANTHER" id="PTHR45846:SF1">
    <property type="entry name" value="TRNA-DIHYDROURIDINE(47) SYNTHASE [NAD(P)(+)]-LIKE"/>
    <property type="match status" value="1"/>
</dbReference>
<name>A0A1M3L6J8_9BACT</name>
<evidence type="ECO:0000256" key="4">
    <source>
        <dbReference type="ARBA" id="ARBA00022643"/>
    </source>
</evidence>
<dbReference type="InterPro" id="IPR024036">
    <property type="entry name" value="tRNA-dHydroUridine_Synthase_C"/>
</dbReference>
<dbReference type="NCBIfam" id="TIGR00737">
    <property type="entry name" value="nifR3_yhdG"/>
    <property type="match status" value="1"/>
</dbReference>
<dbReference type="InterPro" id="IPR035587">
    <property type="entry name" value="DUS-like_FMN-bd"/>
</dbReference>
<comment type="catalytic activity">
    <reaction evidence="10">
        <text>a 5,6-dihydrouridine in tRNA + NAD(+) = a uridine in tRNA + NADH + H(+)</text>
        <dbReference type="Rhea" id="RHEA:54452"/>
        <dbReference type="Rhea" id="RHEA-COMP:13339"/>
        <dbReference type="Rhea" id="RHEA-COMP:13887"/>
        <dbReference type="ChEBI" id="CHEBI:15378"/>
        <dbReference type="ChEBI" id="CHEBI:57540"/>
        <dbReference type="ChEBI" id="CHEBI:57945"/>
        <dbReference type="ChEBI" id="CHEBI:65315"/>
        <dbReference type="ChEBI" id="CHEBI:74443"/>
    </reaction>
</comment>
<dbReference type="EC" id="1.3.1.-" evidence="11"/>
<comment type="function">
    <text evidence="1 11">Catalyzes the synthesis of 5,6-dihydrouridine (D), a modified base found in the D-loop of most tRNAs, via the reduction of the C5-C6 double bond in target uridines.</text>
</comment>
<protein>
    <recommendedName>
        <fullName evidence="11">tRNA-dihydrouridine synthase</fullName>
        <ecNumber evidence="11">1.3.1.-</ecNumber>
    </recommendedName>
</protein>
<evidence type="ECO:0000256" key="8">
    <source>
        <dbReference type="ARBA" id="ARBA00023002"/>
    </source>
</evidence>
<dbReference type="SUPFAM" id="SSF51395">
    <property type="entry name" value="FMN-linked oxidoreductases"/>
    <property type="match status" value="1"/>
</dbReference>